<keyword evidence="1" id="KW-1133">Transmembrane helix</keyword>
<dbReference type="AlphaFoldDB" id="A0A921P0A6"/>
<evidence type="ECO:0000313" key="2">
    <source>
        <dbReference type="EMBL" id="KAF1688724.1"/>
    </source>
</evidence>
<organism evidence="2 3">
    <name type="scientific">Pseudoxanthomonas taiwanensis</name>
    <dbReference type="NCBI Taxonomy" id="176598"/>
    <lineage>
        <taxon>Bacteria</taxon>
        <taxon>Pseudomonadati</taxon>
        <taxon>Pseudomonadota</taxon>
        <taxon>Gammaproteobacteria</taxon>
        <taxon>Lysobacterales</taxon>
        <taxon>Lysobacteraceae</taxon>
        <taxon>Pseudoxanthomonas</taxon>
    </lineage>
</organism>
<gene>
    <name evidence="2" type="ORF">CR938_08720</name>
</gene>
<keyword evidence="1" id="KW-0812">Transmembrane</keyword>
<comment type="caution">
    <text evidence="2">The sequence shown here is derived from an EMBL/GenBank/DDBJ whole genome shotgun (WGS) entry which is preliminary data.</text>
</comment>
<feature type="transmembrane region" description="Helical" evidence="1">
    <location>
        <begin position="150"/>
        <end position="168"/>
    </location>
</feature>
<dbReference type="Proteomes" id="UP000717981">
    <property type="component" value="Unassembled WGS sequence"/>
</dbReference>
<name>A0A921P0A6_9GAMM</name>
<dbReference type="GO" id="GO:0046677">
    <property type="term" value="P:response to antibiotic"/>
    <property type="evidence" value="ECO:0007669"/>
    <property type="project" value="TreeGrafter"/>
</dbReference>
<feature type="transmembrane region" description="Helical" evidence="1">
    <location>
        <begin position="48"/>
        <end position="68"/>
    </location>
</feature>
<dbReference type="InterPro" id="IPR052966">
    <property type="entry name" value="Beta-lactamase_Reg"/>
</dbReference>
<feature type="transmembrane region" description="Helical" evidence="1">
    <location>
        <begin position="75"/>
        <end position="95"/>
    </location>
</feature>
<reference evidence="2" key="1">
    <citation type="submission" date="2017-10" db="EMBL/GenBank/DDBJ databases">
        <title>Whole genome sequencing of members of genus Pseudoxanthomonas.</title>
        <authorList>
            <person name="Kumar S."/>
            <person name="Bansal K."/>
            <person name="Kaur A."/>
            <person name="Patil P."/>
            <person name="Sharma S."/>
            <person name="Patil P.B."/>
        </authorList>
    </citation>
    <scope>NUCLEOTIDE SEQUENCE</scope>
    <source>
        <strain evidence="2">DSM 22914</strain>
    </source>
</reference>
<dbReference type="GO" id="GO:0005886">
    <property type="term" value="C:plasma membrane"/>
    <property type="evidence" value="ECO:0007669"/>
    <property type="project" value="TreeGrafter"/>
</dbReference>
<accession>A0A921P0A6</accession>
<evidence type="ECO:0000313" key="3">
    <source>
        <dbReference type="Proteomes" id="UP000717981"/>
    </source>
</evidence>
<evidence type="ECO:0008006" key="4">
    <source>
        <dbReference type="Google" id="ProtNLM"/>
    </source>
</evidence>
<dbReference type="PANTHER" id="PTHR38684:SF1">
    <property type="entry name" value="PROTEIN AMPE"/>
    <property type="match status" value="1"/>
</dbReference>
<sequence length="297" mass="32320">MFTTLVAVIAALVLGHVASTRVAALRRFQWYRGWLEWLGMQSGDGGFWAGRYGLALAVLPPVLLMAVAQWLLARPLLGLLGLLLGVVVLACTWGPRDLDVDIEAALDADGAEARRARLALLATEPGQDVREGPGLPAAVMRAALRRWFAVLWWFLLLGPAGALLYRLVEQAVAGVGHGLRPEDNAAGARRLLPLLDWPVAQLMPLSLALVGNSDRVFRAGRAAAGDRWTGRTDFLDAAARTAVSGELEEEAQDYVREGYLPLRPDLPELRDAMSLVWRMLLLWVTLLALLIIAGWVG</sequence>
<dbReference type="EMBL" id="PDWK01000038">
    <property type="protein sequence ID" value="KAF1688724.1"/>
    <property type="molecule type" value="Genomic_DNA"/>
</dbReference>
<dbReference type="PANTHER" id="PTHR38684">
    <property type="entry name" value="PROTEIN AMPE"/>
    <property type="match status" value="1"/>
</dbReference>
<feature type="transmembrane region" description="Helical" evidence="1">
    <location>
        <begin position="275"/>
        <end position="296"/>
    </location>
</feature>
<dbReference type="RefSeq" id="WP_162124643.1">
    <property type="nucleotide sequence ID" value="NZ_PDWK01000038.1"/>
</dbReference>
<proteinExistence type="predicted"/>
<protein>
    <recommendedName>
        <fullName evidence="4">AmpE protein</fullName>
    </recommendedName>
</protein>
<dbReference type="OrthoDB" id="9811967at2"/>
<keyword evidence="3" id="KW-1185">Reference proteome</keyword>
<keyword evidence="1" id="KW-0472">Membrane</keyword>
<evidence type="ECO:0000256" key="1">
    <source>
        <dbReference type="SAM" id="Phobius"/>
    </source>
</evidence>